<dbReference type="VEuPathDB" id="FungiDB:HCDG_09235"/>
<dbReference type="EMBL" id="GG692439">
    <property type="protein sequence ID" value="EER36579.1"/>
    <property type="molecule type" value="Genomic_DNA"/>
</dbReference>
<feature type="region of interest" description="Disordered" evidence="1">
    <location>
        <begin position="76"/>
        <end position="101"/>
    </location>
</feature>
<name>C6HSQ4_AJECH</name>
<reference evidence="3" key="1">
    <citation type="submission" date="2009-05" db="EMBL/GenBank/DDBJ databases">
        <title>The genome sequence of Ajellomyces capsulatus strain H143.</title>
        <authorList>
            <person name="Champion M."/>
            <person name="Cuomo C.A."/>
            <person name="Ma L.-J."/>
            <person name="Henn M.R."/>
            <person name="Sil A."/>
            <person name="Goldman B."/>
            <person name="Young S.K."/>
            <person name="Kodira C.D."/>
            <person name="Zeng Q."/>
            <person name="Koehrsen M."/>
            <person name="Alvarado L."/>
            <person name="Berlin A.M."/>
            <person name="Borenstein D."/>
            <person name="Chen Z."/>
            <person name="Engels R."/>
            <person name="Freedman E."/>
            <person name="Gellesch M."/>
            <person name="Goldberg J."/>
            <person name="Griggs A."/>
            <person name="Gujja S."/>
            <person name="Heiman D.I."/>
            <person name="Hepburn T.A."/>
            <person name="Howarth C."/>
            <person name="Jen D."/>
            <person name="Larson L."/>
            <person name="Lewis B."/>
            <person name="Mehta T."/>
            <person name="Park D."/>
            <person name="Pearson M."/>
            <person name="Roberts A."/>
            <person name="Saif S."/>
            <person name="Shea T.D."/>
            <person name="Shenoy N."/>
            <person name="Sisk P."/>
            <person name="Stolte C."/>
            <person name="Sykes S."/>
            <person name="Walk T."/>
            <person name="White J."/>
            <person name="Yandava C."/>
            <person name="Klein B."/>
            <person name="McEwen J.G."/>
            <person name="Puccia R."/>
            <person name="Goldman G.H."/>
            <person name="Felipe M.S."/>
            <person name="Nino-Vega G."/>
            <person name="San-Blas G."/>
            <person name="Taylor J.W."/>
            <person name="Mendoza L."/>
            <person name="Galagan J.E."/>
            <person name="Nusbaum C."/>
            <person name="Birren B.W."/>
        </authorList>
    </citation>
    <scope>NUCLEOTIDE SEQUENCE [LARGE SCALE GENOMIC DNA]</scope>
    <source>
        <strain evidence="3">H143</strain>
    </source>
</reference>
<evidence type="ECO:0000256" key="1">
    <source>
        <dbReference type="SAM" id="MobiDB-lite"/>
    </source>
</evidence>
<evidence type="ECO:0000313" key="3">
    <source>
        <dbReference type="Proteomes" id="UP000002624"/>
    </source>
</evidence>
<dbReference type="Proteomes" id="UP000002624">
    <property type="component" value="Unassembled WGS sequence"/>
</dbReference>
<sequence>MFDNGNTKEKNSIEIIQKVKKVGTMWDLWSGSDCSRQYSCTVPRYDIFFHSEPSGGFSLIQRGWDLCQRLQKTYSKRRDFSRAKKKGAIQPGASHPKPERP</sequence>
<protein>
    <submittedName>
        <fullName evidence="2">Uncharacterized protein</fullName>
    </submittedName>
</protein>
<organism evidence="2 3">
    <name type="scientific">Ajellomyces capsulatus (strain H143)</name>
    <name type="common">Darling's disease fungus</name>
    <name type="synonym">Histoplasma capsulatum</name>
    <dbReference type="NCBI Taxonomy" id="544712"/>
    <lineage>
        <taxon>Eukaryota</taxon>
        <taxon>Fungi</taxon>
        <taxon>Dikarya</taxon>
        <taxon>Ascomycota</taxon>
        <taxon>Pezizomycotina</taxon>
        <taxon>Eurotiomycetes</taxon>
        <taxon>Eurotiomycetidae</taxon>
        <taxon>Onygenales</taxon>
        <taxon>Ajellomycetaceae</taxon>
        <taxon>Histoplasma</taxon>
    </lineage>
</organism>
<dbReference type="HOGENOM" id="CLU_2290871_0_0_1"/>
<proteinExistence type="predicted"/>
<evidence type="ECO:0000313" key="2">
    <source>
        <dbReference type="EMBL" id="EER36579.1"/>
    </source>
</evidence>
<accession>C6HSQ4</accession>
<gene>
    <name evidence="2" type="ORF">HCDG_09235</name>
</gene>
<dbReference type="AlphaFoldDB" id="C6HSQ4"/>